<dbReference type="EMBL" id="WDES01000061">
    <property type="protein sequence ID" value="KAB6081354.1"/>
    <property type="molecule type" value="Genomic_DNA"/>
</dbReference>
<sequence length="384" mass="44984">MKKVAFVSEMALLEPNLSIVKRLNTTYDLYYVTDCRQDIPNKFGIKNIRRGINRAIDYEEMTKFSSFFNLQKTYLIYSLTNKNFFNAIKKAYDVVRVVRKISPSVILTDTTAPYTVLLFLFYYHKIVLLVHDPFPHSGYKKKWLILFRYLAFKLIRNKVIFNTKQYEAFIRNYKLSPQDVFCSNLSTFEFMKVYRPCNKKKDGKFKILFWGIISQYKGIEYLCSAFEEIVKQGYQDIELTIAGSGELYFDIDPYLKYSNFKFIHKFLTNEEIADYVFNTDIVVCPYVDATQSGVIMTAFAYCKPVIATNVGGLSEVVDEYSGILIEPRSVKQLVDSILLLYKKPYIIKQMERYLREDYAETEKGWEHGSAIIASAIEKQYEEQL</sequence>
<dbReference type="AlphaFoldDB" id="A0A174HN73"/>
<dbReference type="RefSeq" id="WP_008021500.1">
    <property type="nucleotide sequence ID" value="NZ_AP031409.1"/>
</dbReference>
<dbReference type="EMBL" id="WDEH01000024">
    <property type="protein sequence ID" value="KAB6136548.1"/>
    <property type="molecule type" value="Genomic_DNA"/>
</dbReference>
<evidence type="ECO:0000313" key="3">
    <source>
        <dbReference type="EMBL" id="KAB6081354.1"/>
    </source>
</evidence>
<dbReference type="Proteomes" id="UP000435059">
    <property type="component" value="Unassembled WGS sequence"/>
</dbReference>
<dbReference type="CDD" id="cd03801">
    <property type="entry name" value="GT4_PimA-like"/>
    <property type="match status" value="1"/>
</dbReference>
<reference evidence="5" key="2">
    <citation type="submission" date="2023-08" db="EMBL/GenBank/DDBJ databases">
        <title>Mucin Metabolism Genes Underlie the Key Renovations of Bacteroides xylanisolvens Genomes in Captive Great Apes.</title>
        <authorList>
            <person name="Nishida A.H."/>
        </authorList>
    </citation>
    <scope>NUCLEOTIDE SEQUENCE</scope>
    <source>
        <strain evidence="5">P13.H9</strain>
    </source>
</reference>
<dbReference type="Proteomes" id="UP000474077">
    <property type="component" value="Unassembled WGS sequence"/>
</dbReference>
<protein>
    <submittedName>
        <fullName evidence="4">Glycosyltransferase family 4 protein</fullName>
    </submittedName>
</protein>
<reference evidence="6 7" key="1">
    <citation type="journal article" date="2019" name="Nat. Med.">
        <title>A library of human gut bacterial isolates paired with longitudinal multiomics data enables mechanistic microbiome research.</title>
        <authorList>
            <person name="Poyet M."/>
            <person name="Groussin M."/>
            <person name="Gibbons S.M."/>
            <person name="Avila-Pacheco J."/>
            <person name="Jiang X."/>
            <person name="Kearney S.M."/>
            <person name="Perrotta A.R."/>
            <person name="Berdy B."/>
            <person name="Zhao S."/>
            <person name="Lieberman T.D."/>
            <person name="Swanson P.K."/>
            <person name="Smith M."/>
            <person name="Roesemann S."/>
            <person name="Alexander J.E."/>
            <person name="Rich S.A."/>
            <person name="Livny J."/>
            <person name="Vlamakis H."/>
            <person name="Clish C."/>
            <person name="Bullock K."/>
            <person name="Deik A."/>
            <person name="Scott J."/>
            <person name="Pierce K.A."/>
            <person name="Xavier R.J."/>
            <person name="Alm E.J."/>
        </authorList>
    </citation>
    <scope>NUCLEOTIDE SEQUENCE [LARGE SCALE GENOMIC DNA]</scope>
    <source>
        <strain evidence="4 8">BIOML-A62</strain>
        <strain evidence="2 7">BIOML-A73</strain>
        <strain evidence="3 6">BIOML-A74</strain>
    </source>
</reference>
<keyword evidence="1 4" id="KW-0808">Transferase</keyword>
<proteinExistence type="predicted"/>
<dbReference type="PANTHER" id="PTHR46401:SF2">
    <property type="entry name" value="GLYCOSYLTRANSFERASE WBBK-RELATED"/>
    <property type="match status" value="1"/>
</dbReference>
<dbReference type="Pfam" id="PF13692">
    <property type="entry name" value="Glyco_trans_1_4"/>
    <property type="match status" value="1"/>
</dbReference>
<accession>A0A174HN73</accession>
<evidence type="ECO:0000256" key="1">
    <source>
        <dbReference type="ARBA" id="ARBA00022679"/>
    </source>
</evidence>
<organism evidence="4 8">
    <name type="scientific">Bacteroides xylanisolvens</name>
    <dbReference type="NCBI Taxonomy" id="371601"/>
    <lineage>
        <taxon>Bacteria</taxon>
        <taxon>Pseudomonadati</taxon>
        <taxon>Bacteroidota</taxon>
        <taxon>Bacteroidia</taxon>
        <taxon>Bacteroidales</taxon>
        <taxon>Bacteroidaceae</taxon>
        <taxon>Bacteroides</taxon>
    </lineage>
</organism>
<dbReference type="PANTHER" id="PTHR46401">
    <property type="entry name" value="GLYCOSYLTRANSFERASE WBBK-RELATED"/>
    <property type="match status" value="1"/>
</dbReference>
<dbReference type="Gene3D" id="3.40.50.2000">
    <property type="entry name" value="Glycogen Phosphorylase B"/>
    <property type="match status" value="2"/>
</dbReference>
<dbReference type="GeneID" id="69479142"/>
<gene>
    <name evidence="4" type="ORF">GA424_15010</name>
    <name evidence="2" type="ORF">GA560_20165</name>
    <name evidence="3" type="ORF">GA574_24700</name>
    <name evidence="5" type="ORF">LD004_13655</name>
</gene>
<evidence type="ECO:0000313" key="6">
    <source>
        <dbReference type="Proteomes" id="UP000435059"/>
    </source>
</evidence>
<keyword evidence="6" id="KW-1185">Reference proteome</keyword>
<evidence type="ECO:0000313" key="8">
    <source>
        <dbReference type="Proteomes" id="UP000487596"/>
    </source>
</evidence>
<evidence type="ECO:0000313" key="4">
    <source>
        <dbReference type="EMBL" id="KAB6136548.1"/>
    </source>
</evidence>
<dbReference type="EMBL" id="WDER01000071">
    <property type="protein sequence ID" value="KAB6079338.1"/>
    <property type="molecule type" value="Genomic_DNA"/>
</dbReference>
<evidence type="ECO:0000313" key="5">
    <source>
        <dbReference type="EMBL" id="MCA4704653.1"/>
    </source>
</evidence>
<name>A0A174HN73_9BACE</name>
<evidence type="ECO:0000313" key="7">
    <source>
        <dbReference type="Proteomes" id="UP000474077"/>
    </source>
</evidence>
<dbReference type="EMBL" id="JAIWYE010000025">
    <property type="protein sequence ID" value="MCA4704653.1"/>
    <property type="molecule type" value="Genomic_DNA"/>
</dbReference>
<dbReference type="Proteomes" id="UP000487596">
    <property type="component" value="Unassembled WGS sequence"/>
</dbReference>
<dbReference type="SUPFAM" id="SSF53756">
    <property type="entry name" value="UDP-Glycosyltransferase/glycogen phosphorylase"/>
    <property type="match status" value="1"/>
</dbReference>
<evidence type="ECO:0000313" key="2">
    <source>
        <dbReference type="EMBL" id="KAB6079338.1"/>
    </source>
</evidence>
<dbReference type="GO" id="GO:0009103">
    <property type="term" value="P:lipopolysaccharide biosynthetic process"/>
    <property type="evidence" value="ECO:0007669"/>
    <property type="project" value="TreeGrafter"/>
</dbReference>
<dbReference type="GO" id="GO:0016757">
    <property type="term" value="F:glycosyltransferase activity"/>
    <property type="evidence" value="ECO:0007669"/>
    <property type="project" value="TreeGrafter"/>
</dbReference>
<comment type="caution">
    <text evidence="4">The sequence shown here is derived from an EMBL/GenBank/DDBJ whole genome shotgun (WGS) entry which is preliminary data.</text>
</comment>
<dbReference type="Proteomes" id="UP001198461">
    <property type="component" value="Unassembled WGS sequence"/>
</dbReference>